<sequence length="163" mass="16967">MPCPSGTAISLGPPTCPSGRGWPSCTGCSLVACKPSARGTSGPAGAPVTPRALVSRPPPSRSKAAGGLRASPVFRKHESRNMRPRPETRTVAPTDDDAAGGESTAPLPHPVSGALRAMAGNSRPLPPRTQRSRGRMRMVLYPGCLAVAIALLLLLLPPRRPLW</sequence>
<feature type="region of interest" description="Disordered" evidence="1">
    <location>
        <begin position="36"/>
        <end position="131"/>
    </location>
</feature>
<dbReference type="AlphaFoldDB" id="A0A3G7HP92"/>
<gene>
    <name evidence="3" type="primary">NTY2</name>
</gene>
<name>A0A3G7HP92_FELCA</name>
<organism evidence="3">
    <name type="scientific">Felis catus</name>
    <name type="common">Cat</name>
    <name type="synonym">Felis silvestris catus</name>
    <dbReference type="NCBI Taxonomy" id="9685"/>
    <lineage>
        <taxon>Eukaryota</taxon>
        <taxon>Metazoa</taxon>
        <taxon>Chordata</taxon>
        <taxon>Craniata</taxon>
        <taxon>Vertebrata</taxon>
        <taxon>Euteleostomi</taxon>
        <taxon>Mammalia</taxon>
        <taxon>Eutheria</taxon>
        <taxon>Laurasiatheria</taxon>
        <taxon>Carnivora</taxon>
        <taxon>Feliformia</taxon>
        <taxon>Felidae</taxon>
        <taxon>Felinae</taxon>
        <taxon>Felis</taxon>
    </lineage>
</organism>
<protein>
    <submittedName>
        <fullName evidence="3">NTY2</fullName>
    </submittedName>
</protein>
<evidence type="ECO:0000313" key="3">
    <source>
        <dbReference type="EMBL" id="AZD12962.1"/>
    </source>
</evidence>
<accession>A0A3G7HP92</accession>
<reference evidence="3" key="1">
    <citation type="journal article" date="2018" name="Genome Res.">
        <title>Evolutionary conservation of Y Chromosome ampliconic gene families despite extensive structural variation.</title>
        <authorList>
            <person name="Brashear W.A."/>
            <person name="Raudsepp T."/>
            <person name="Murphy W."/>
        </authorList>
    </citation>
    <scope>NUCLEOTIDE SEQUENCE</scope>
</reference>
<feature type="compositionally biased region" description="Basic and acidic residues" evidence="1">
    <location>
        <begin position="75"/>
        <end position="88"/>
    </location>
</feature>
<dbReference type="EMBL" id="MH270435">
    <property type="protein sequence ID" value="AZD12962.1"/>
    <property type="molecule type" value="Genomic_DNA"/>
</dbReference>
<keyword evidence="2" id="KW-0472">Membrane</keyword>
<keyword evidence="2" id="KW-0812">Transmembrane</keyword>
<evidence type="ECO:0000256" key="2">
    <source>
        <dbReference type="SAM" id="Phobius"/>
    </source>
</evidence>
<dbReference type="EMBL" id="MH270432">
    <property type="protein sequence ID" value="AZD12954.1"/>
    <property type="molecule type" value="Genomic_DNA"/>
</dbReference>
<keyword evidence="2" id="KW-1133">Transmembrane helix</keyword>
<proteinExistence type="predicted"/>
<evidence type="ECO:0000256" key="1">
    <source>
        <dbReference type="SAM" id="MobiDB-lite"/>
    </source>
</evidence>
<feature type="transmembrane region" description="Helical" evidence="2">
    <location>
        <begin position="138"/>
        <end position="156"/>
    </location>
</feature>